<evidence type="ECO:0000259" key="3">
    <source>
        <dbReference type="Pfam" id="PF02470"/>
    </source>
</evidence>
<protein>
    <submittedName>
        <fullName evidence="5">MlaD family protein</fullName>
    </submittedName>
</protein>
<dbReference type="InterPro" id="IPR005693">
    <property type="entry name" value="Mce"/>
</dbReference>
<keyword evidence="6" id="KW-1185">Reference proteome</keyword>
<dbReference type="NCBIfam" id="TIGR00996">
    <property type="entry name" value="Mtu_fam_mce"/>
    <property type="match status" value="1"/>
</dbReference>
<dbReference type="InterPro" id="IPR024516">
    <property type="entry name" value="Mce_C"/>
</dbReference>
<feature type="domain" description="Mce/MlaD" evidence="3">
    <location>
        <begin position="40"/>
        <end position="112"/>
    </location>
</feature>
<evidence type="ECO:0000313" key="5">
    <source>
        <dbReference type="EMBL" id="GAA4532376.1"/>
    </source>
</evidence>
<dbReference type="Pfam" id="PF02470">
    <property type="entry name" value="MlaD"/>
    <property type="match status" value="1"/>
</dbReference>
<feature type="transmembrane region" description="Helical" evidence="2">
    <location>
        <begin position="12"/>
        <end position="29"/>
    </location>
</feature>
<dbReference type="PANTHER" id="PTHR33371">
    <property type="entry name" value="INTERMEMBRANE PHOSPHOLIPID TRANSPORT SYSTEM BINDING PROTEIN MLAD-RELATED"/>
    <property type="match status" value="1"/>
</dbReference>
<gene>
    <name evidence="5" type="ORF">GCM10023161_01600</name>
</gene>
<dbReference type="EMBL" id="BAABGF010000001">
    <property type="protein sequence ID" value="GAA4532376.1"/>
    <property type="molecule type" value="Genomic_DNA"/>
</dbReference>
<evidence type="ECO:0000256" key="1">
    <source>
        <dbReference type="SAM" id="MobiDB-lite"/>
    </source>
</evidence>
<dbReference type="Proteomes" id="UP001501417">
    <property type="component" value="Unassembled WGS sequence"/>
</dbReference>
<feature type="region of interest" description="Disordered" evidence="1">
    <location>
        <begin position="416"/>
        <end position="485"/>
    </location>
</feature>
<keyword evidence="2" id="KW-1133">Transmembrane helix</keyword>
<sequence length="516" mass="54534">MLTPFIRRQLIAFGILTVISLLVLGVYYLQLPSLAGIGRYTLKAELPASGGLYPTANVTYRGITIGKVTDVEPTERGAEATMSIDSRYKIPIDATANVHSVSAVGEQYLDLESTGNPGKFLSEGQTITKGTVPAEIGPALDTANRGLAVLPKDKIAQLLDETAQSVGGLGPALQRLVDSTQAIVGDFKTDITDVNDIIQNSGPVLDSQVKSSDAIERWARNLNRLGAQSAQEDAHVKSVLRQAAPTADQINDVFNDVRESLPQTLANLEVVFDLLKRYHAGVEQLLVFLPQGASIVQTVGLANPNMADLDLALPINQPPPCLTGFIPASEWRSPADTSMQPLPSGTYCKIPMDTPANGVRGSRNMPCVDVPGKRAATPRECRDPKPYVPAGTNPWYGDPNQIVTCPAPAARCDQPVKPGQVIPAPSIDTGLNPAPSDRVSGTPPPTSDPLSRPGSGTVQCNGQQPNPCVYTPSGPPAAVYSPQSGELVGPDGVKYSVENSARTGDDGWKEMLAPAG</sequence>
<feature type="domain" description="Mammalian cell entry C-terminal" evidence="4">
    <location>
        <begin position="121"/>
        <end position="286"/>
    </location>
</feature>
<dbReference type="InterPro" id="IPR003399">
    <property type="entry name" value="Mce/MlaD"/>
</dbReference>
<name>A0ABP8RAM1_9MYCO</name>
<comment type="caution">
    <text evidence="5">The sequence shown here is derived from an EMBL/GenBank/DDBJ whole genome shotgun (WGS) entry which is preliminary data.</text>
</comment>
<evidence type="ECO:0000313" key="6">
    <source>
        <dbReference type="Proteomes" id="UP001501417"/>
    </source>
</evidence>
<accession>A0ABP8RAM1</accession>
<dbReference type="Pfam" id="PF11887">
    <property type="entry name" value="Mce4_CUP1"/>
    <property type="match status" value="1"/>
</dbReference>
<feature type="compositionally biased region" description="Polar residues" evidence="1">
    <location>
        <begin position="454"/>
        <end position="466"/>
    </location>
</feature>
<dbReference type="RefSeq" id="WP_264044086.1">
    <property type="nucleotide sequence ID" value="NZ_BAABGF010000001.1"/>
</dbReference>
<evidence type="ECO:0000259" key="4">
    <source>
        <dbReference type="Pfam" id="PF11887"/>
    </source>
</evidence>
<evidence type="ECO:0000256" key="2">
    <source>
        <dbReference type="SAM" id="Phobius"/>
    </source>
</evidence>
<keyword evidence="2" id="KW-0812">Transmembrane</keyword>
<keyword evidence="2" id="KW-0472">Membrane</keyword>
<reference evidence="6" key="1">
    <citation type="journal article" date="2019" name="Int. J. Syst. Evol. Microbiol.">
        <title>The Global Catalogue of Microorganisms (GCM) 10K type strain sequencing project: providing services to taxonomists for standard genome sequencing and annotation.</title>
        <authorList>
            <consortium name="The Broad Institute Genomics Platform"/>
            <consortium name="The Broad Institute Genome Sequencing Center for Infectious Disease"/>
            <person name="Wu L."/>
            <person name="Ma J."/>
        </authorList>
    </citation>
    <scope>NUCLEOTIDE SEQUENCE [LARGE SCALE GENOMIC DNA]</scope>
    <source>
        <strain evidence="6">JCM 17782</strain>
    </source>
</reference>
<proteinExistence type="predicted"/>
<dbReference type="InterPro" id="IPR052336">
    <property type="entry name" value="MlaD_Phospholipid_Transporter"/>
</dbReference>
<dbReference type="PANTHER" id="PTHR33371:SF16">
    <property type="entry name" value="MCE-FAMILY PROTEIN MCE3F"/>
    <property type="match status" value="1"/>
</dbReference>
<organism evidence="5 6">
    <name type="scientific">Mycobacterium paraffinicum</name>
    <dbReference type="NCBI Taxonomy" id="53378"/>
    <lineage>
        <taxon>Bacteria</taxon>
        <taxon>Bacillati</taxon>
        <taxon>Actinomycetota</taxon>
        <taxon>Actinomycetes</taxon>
        <taxon>Mycobacteriales</taxon>
        <taxon>Mycobacteriaceae</taxon>
        <taxon>Mycobacterium</taxon>
    </lineage>
</organism>